<feature type="domain" description="Transcriptional regulator AbiEi antitoxin N-terminal" evidence="1">
    <location>
        <begin position="1"/>
        <end position="90"/>
    </location>
</feature>
<evidence type="ECO:0000313" key="2">
    <source>
        <dbReference type="EMBL" id="DAE30179.1"/>
    </source>
</evidence>
<organism evidence="2">
    <name type="scientific">virus sp. ct5rm7</name>
    <dbReference type="NCBI Taxonomy" id="2827298"/>
    <lineage>
        <taxon>Viruses</taxon>
    </lineage>
</organism>
<dbReference type="EMBL" id="BK059103">
    <property type="protein sequence ID" value="DAE30179.1"/>
    <property type="molecule type" value="Genomic_DNA"/>
</dbReference>
<dbReference type="Pfam" id="PF17194">
    <property type="entry name" value="AbiEi_3_N"/>
    <property type="match status" value="1"/>
</dbReference>
<sequence length="253" mass="28591">MATKINKILQTVSHNALLFSSWMSENGIDRKEQSSYVKSGWIERVAQGVYKISGGTPTLYSALSSYNRQLSKQCHIGASTALDLKGFYHFASMGTPKAFLFTSKNERLPSWLLHTPWDMTVRYSTTAAFGEKDTGIENMTVDGMEVLVSVPERAFMECLLLAPADYSYMDSFYIMEMLTALRPKMVQTLLENCSSVKVKRMFLYMAEKAGHRWFKALNLENIDLGAGNRCLAENGTYIGKYNMIIPKELANYE</sequence>
<protein>
    <submittedName>
        <fullName evidence="2">Transcriptional regulator, AbiEi antitoxin, Type IV TA system</fullName>
    </submittedName>
</protein>
<evidence type="ECO:0000259" key="1">
    <source>
        <dbReference type="Pfam" id="PF17194"/>
    </source>
</evidence>
<accession>A0A8S5RG93</accession>
<dbReference type="Pfam" id="PF11459">
    <property type="entry name" value="AbiEi_3"/>
    <property type="match status" value="1"/>
</dbReference>
<dbReference type="InterPro" id="IPR021561">
    <property type="entry name" value="AbiEi_3"/>
</dbReference>
<proteinExistence type="predicted"/>
<name>A0A8S5RG93_9VIRU</name>
<dbReference type="InterPro" id="IPR033455">
    <property type="entry name" value="AbiEi_3_N"/>
</dbReference>
<reference evidence="2" key="1">
    <citation type="journal article" date="2021" name="Proc. Natl. Acad. Sci. U.S.A.">
        <title>A Catalog of Tens of Thousands of Viruses from Human Metagenomes Reveals Hidden Associations with Chronic Diseases.</title>
        <authorList>
            <person name="Tisza M.J."/>
            <person name="Buck C.B."/>
        </authorList>
    </citation>
    <scope>NUCLEOTIDE SEQUENCE</scope>
    <source>
        <strain evidence="2">Ct5rm7</strain>
    </source>
</reference>